<dbReference type="Pfam" id="PF04191">
    <property type="entry name" value="PEMT"/>
    <property type="match status" value="1"/>
</dbReference>
<dbReference type="InterPro" id="IPR007318">
    <property type="entry name" value="Phopholipid_MeTrfase"/>
</dbReference>
<keyword evidence="3 5" id="KW-1133">Transmembrane helix</keyword>
<accession>A0A849K9J7</accession>
<keyword evidence="4 5" id="KW-0472">Membrane</keyword>
<keyword evidence="7" id="KW-1185">Reference proteome</keyword>
<reference evidence="6 7" key="2">
    <citation type="submission" date="2020-06" db="EMBL/GenBank/DDBJ databases">
        <title>Ramlibacter rhizophilus sp. nov., isolated from rhizosphere soil of national flower Mugunghwa from South Korea.</title>
        <authorList>
            <person name="Zheng-Fei Y."/>
            <person name="Huan T."/>
        </authorList>
    </citation>
    <scope>NUCLEOTIDE SEQUENCE [LARGE SCALE GENOMIC DNA]</scope>
    <source>
        <strain evidence="6 7">B156</strain>
    </source>
</reference>
<feature type="transmembrane region" description="Helical" evidence="5">
    <location>
        <begin position="12"/>
        <end position="29"/>
    </location>
</feature>
<evidence type="ECO:0000256" key="4">
    <source>
        <dbReference type="ARBA" id="ARBA00023136"/>
    </source>
</evidence>
<dbReference type="AlphaFoldDB" id="A0A849K9J7"/>
<feature type="transmembrane region" description="Helical" evidence="5">
    <location>
        <begin position="35"/>
        <end position="53"/>
    </location>
</feature>
<evidence type="ECO:0000313" key="7">
    <source>
        <dbReference type="Proteomes" id="UP000552954"/>
    </source>
</evidence>
<evidence type="ECO:0000256" key="5">
    <source>
        <dbReference type="SAM" id="Phobius"/>
    </source>
</evidence>
<protein>
    <submittedName>
        <fullName evidence="6">Uncharacterized protein</fullName>
    </submittedName>
</protein>
<gene>
    <name evidence="6" type="ORF">HK415_01825</name>
</gene>
<sequence>MLAVVGLYRYSRNPMYVSVALILAGWAISFGSKGLLIYALVIAVAAFHLRVVLGEEPWLAPRTRRLARGRF</sequence>
<organism evidence="6 7">
    <name type="scientific">Ramlibacter montanisoli</name>
    <dbReference type="NCBI Taxonomy" id="2732512"/>
    <lineage>
        <taxon>Bacteria</taxon>
        <taxon>Pseudomonadati</taxon>
        <taxon>Pseudomonadota</taxon>
        <taxon>Betaproteobacteria</taxon>
        <taxon>Burkholderiales</taxon>
        <taxon>Comamonadaceae</taxon>
        <taxon>Ramlibacter</taxon>
    </lineage>
</organism>
<comment type="caution">
    <text evidence="6">The sequence shown here is derived from an EMBL/GenBank/DDBJ whole genome shotgun (WGS) entry which is preliminary data.</text>
</comment>
<evidence type="ECO:0000256" key="2">
    <source>
        <dbReference type="ARBA" id="ARBA00022692"/>
    </source>
</evidence>
<proteinExistence type="predicted"/>
<comment type="subcellular location">
    <subcellularLocation>
        <location evidence="1">Endomembrane system</location>
        <topology evidence="1">Multi-pass membrane protein</topology>
    </subcellularLocation>
</comment>
<dbReference type="RefSeq" id="WP_171556555.1">
    <property type="nucleotide sequence ID" value="NZ_JABFCS010000001.1"/>
</dbReference>
<name>A0A849K9J7_9BURK</name>
<evidence type="ECO:0000313" key="6">
    <source>
        <dbReference type="EMBL" id="NNU42166.1"/>
    </source>
</evidence>
<reference evidence="6 7" key="1">
    <citation type="submission" date="2020-05" db="EMBL/GenBank/DDBJ databases">
        <authorList>
            <person name="Khan S.A."/>
            <person name="Jeon C.O."/>
            <person name="Chun B.H."/>
        </authorList>
    </citation>
    <scope>NUCLEOTIDE SEQUENCE [LARGE SCALE GENOMIC DNA]</scope>
    <source>
        <strain evidence="6 7">B156</strain>
    </source>
</reference>
<dbReference type="GO" id="GO:0012505">
    <property type="term" value="C:endomembrane system"/>
    <property type="evidence" value="ECO:0007669"/>
    <property type="project" value="UniProtKB-SubCell"/>
</dbReference>
<dbReference type="Proteomes" id="UP000552954">
    <property type="component" value="Unassembled WGS sequence"/>
</dbReference>
<evidence type="ECO:0000256" key="3">
    <source>
        <dbReference type="ARBA" id="ARBA00022989"/>
    </source>
</evidence>
<dbReference type="EMBL" id="JABFCS010000001">
    <property type="protein sequence ID" value="NNU42166.1"/>
    <property type="molecule type" value="Genomic_DNA"/>
</dbReference>
<evidence type="ECO:0000256" key="1">
    <source>
        <dbReference type="ARBA" id="ARBA00004127"/>
    </source>
</evidence>
<dbReference type="Gene3D" id="1.20.120.1630">
    <property type="match status" value="1"/>
</dbReference>
<keyword evidence="2 5" id="KW-0812">Transmembrane</keyword>